<dbReference type="Proteomes" id="UP000419144">
    <property type="component" value="Unassembled WGS sequence"/>
</dbReference>
<sequence>MLRITPSPRLSLFFCQVCTADHRPRHTKSAEVAERAIGRRRKRMSNGSAIIVAIACAIWYVLLRQRLVPVKVMRAWFLLVNIVTILPVSALTKILAQLGLLGVPKYEVQRLCIRPLVLAFRIVWWLNPQIRMHVRFDLDGKGKQLSWESISLHHVAYIGNHTSFWDVYAFIALTPLRHLLNTRTMMKSSLRNIPIFGGIFDRVGHFPVYFKSDEDGNFDVDKERQAHVQEDADAHIGSGGNLAIFPEGAINKTPRSLQTFRYGTFHTIFKHRMEAYYIVHVGAEKTWPWWTMIGGMPTDVYVRLGRFPIDYDHEDSKAVSRRMQQHMQNVYNELLAETEGTDSKSA</sequence>
<dbReference type="PANTHER" id="PTHR10434">
    <property type="entry name" value="1-ACYL-SN-GLYCEROL-3-PHOSPHATE ACYLTRANSFERASE"/>
    <property type="match status" value="1"/>
</dbReference>
<organism evidence="5 6">
    <name type="scientific">Leishmania tarentolae</name>
    <name type="common">Sauroleishmania tarentolae</name>
    <dbReference type="NCBI Taxonomy" id="5689"/>
    <lineage>
        <taxon>Eukaryota</taxon>
        <taxon>Discoba</taxon>
        <taxon>Euglenozoa</taxon>
        <taxon>Kinetoplastea</taxon>
        <taxon>Metakinetoplastina</taxon>
        <taxon>Trypanosomatida</taxon>
        <taxon>Trypanosomatidae</taxon>
        <taxon>Leishmaniinae</taxon>
        <taxon>Leishmania</taxon>
        <taxon>lizard Leishmania</taxon>
    </lineage>
</organism>
<evidence type="ECO:0000313" key="5">
    <source>
        <dbReference type="EMBL" id="GET85710.1"/>
    </source>
</evidence>
<keyword evidence="3" id="KW-0812">Transmembrane</keyword>
<evidence type="ECO:0000313" key="6">
    <source>
        <dbReference type="Proteomes" id="UP000419144"/>
    </source>
</evidence>
<feature type="transmembrane region" description="Helical" evidence="3">
    <location>
        <begin position="44"/>
        <end position="63"/>
    </location>
</feature>
<keyword evidence="6" id="KW-1185">Reference proteome</keyword>
<dbReference type="EMBL" id="BLBS01000004">
    <property type="protein sequence ID" value="GET85710.1"/>
    <property type="molecule type" value="Genomic_DNA"/>
</dbReference>
<gene>
    <name evidence="5" type="ORF">LtaPh_0410000</name>
</gene>
<evidence type="ECO:0000259" key="4">
    <source>
        <dbReference type="SMART" id="SM00563"/>
    </source>
</evidence>
<keyword evidence="2" id="KW-0012">Acyltransferase</keyword>
<dbReference type="AlphaFoldDB" id="A0A640K824"/>
<accession>A0A640K824</accession>
<dbReference type="InterPro" id="IPR002123">
    <property type="entry name" value="Plipid/glycerol_acylTrfase"/>
</dbReference>
<evidence type="ECO:0000256" key="2">
    <source>
        <dbReference type="ARBA" id="ARBA00023315"/>
    </source>
</evidence>
<comment type="caution">
    <text evidence="5">The sequence shown here is derived from an EMBL/GenBank/DDBJ whole genome shotgun (WGS) entry which is preliminary data.</text>
</comment>
<dbReference type="GO" id="GO:0005783">
    <property type="term" value="C:endoplasmic reticulum"/>
    <property type="evidence" value="ECO:0007669"/>
    <property type="project" value="TreeGrafter"/>
</dbReference>
<dbReference type="GO" id="GO:0006654">
    <property type="term" value="P:phosphatidic acid biosynthetic process"/>
    <property type="evidence" value="ECO:0007669"/>
    <property type="project" value="TreeGrafter"/>
</dbReference>
<feature type="transmembrane region" description="Helical" evidence="3">
    <location>
        <begin position="75"/>
        <end position="96"/>
    </location>
</feature>
<proteinExistence type="predicted"/>
<dbReference type="GO" id="GO:0003841">
    <property type="term" value="F:1-acylglycerol-3-phosphate O-acyltransferase activity"/>
    <property type="evidence" value="ECO:0007669"/>
    <property type="project" value="TreeGrafter"/>
</dbReference>
<evidence type="ECO:0000256" key="1">
    <source>
        <dbReference type="ARBA" id="ARBA00022679"/>
    </source>
</evidence>
<keyword evidence="1" id="KW-0808">Transferase</keyword>
<dbReference type="VEuPathDB" id="TriTrypDB:LtaPh_0410000"/>
<feature type="domain" description="Phospholipid/glycerol acyltransferase" evidence="4">
    <location>
        <begin position="155"/>
        <end position="283"/>
    </location>
</feature>
<dbReference type="SUPFAM" id="SSF69593">
    <property type="entry name" value="Glycerol-3-phosphate (1)-acyltransferase"/>
    <property type="match status" value="1"/>
</dbReference>
<evidence type="ECO:0000256" key="3">
    <source>
        <dbReference type="SAM" id="Phobius"/>
    </source>
</evidence>
<keyword evidence="3" id="KW-0472">Membrane</keyword>
<keyword evidence="3" id="KW-1133">Transmembrane helix</keyword>
<dbReference type="Pfam" id="PF01553">
    <property type="entry name" value="Acyltransferase"/>
    <property type="match status" value="1"/>
</dbReference>
<dbReference type="PANTHER" id="PTHR10434:SF48">
    <property type="entry name" value="PUTATIVE-RELATED"/>
    <property type="match status" value="1"/>
</dbReference>
<dbReference type="OrthoDB" id="258849at2759"/>
<dbReference type="CDD" id="cd07989">
    <property type="entry name" value="LPLAT_AGPAT-like"/>
    <property type="match status" value="1"/>
</dbReference>
<reference evidence="5" key="1">
    <citation type="submission" date="2019-11" db="EMBL/GenBank/DDBJ databases">
        <title>Leishmania tarentolae CDS.</title>
        <authorList>
            <person name="Goto Y."/>
            <person name="Yamagishi J."/>
        </authorList>
    </citation>
    <scope>NUCLEOTIDE SEQUENCE [LARGE SCALE GENOMIC DNA]</scope>
    <source>
        <strain evidence="5">Parrot Tar II</strain>
    </source>
</reference>
<dbReference type="SMART" id="SM00563">
    <property type="entry name" value="PlsC"/>
    <property type="match status" value="1"/>
</dbReference>
<protein>
    <submittedName>
        <fullName evidence="5">Acyltransferase-like protein, copy 1</fullName>
    </submittedName>
</protein>
<name>A0A640K824_LEITA</name>